<dbReference type="Proteomes" id="UP001159363">
    <property type="component" value="Chromosome 2"/>
</dbReference>
<evidence type="ECO:0000313" key="3">
    <source>
        <dbReference type="Proteomes" id="UP001159363"/>
    </source>
</evidence>
<sequence length="418" mass="46874">MDTCAYSDREWLTSSHPLEASPTALLLAFDILQIGTDSRTSKLIPHVSYRDSRNAEPRFISENDAHHLSLCAYRCSSAAIYTVVPAAAVTHSSAHCRLPWATPPCTPPFPAGISLFFLIGRAGPLFENYGQRCPASVLRSSGQRSAARLACEGTSANDSDICSADMTACVFVATAGTELVALGKFCGVRWVAGWKRERMMEREGGKKLSQTLNPKSSSNSRPAPNMAISHNMIRNGTTVAERQTRANRVQSPAGSPDFRKWESCRTMPLVGGFSRVSPVSPLLHSGAAPYSLHSPSSTQDLAVKSRLNLFIHSLVQKPVCPAAPKSVSTDIWRAWRLWYTARKVRRRQQRQDIMSTRLLMWQTLAAHNRRLQRQRHVEHLTWRDEWTVIVFAESRFCLQHHYGRIRVWWYRGTRLGES</sequence>
<proteinExistence type="predicted"/>
<protein>
    <submittedName>
        <fullName evidence="2">Uncharacterized protein</fullName>
    </submittedName>
</protein>
<keyword evidence="3" id="KW-1185">Reference proteome</keyword>
<organism evidence="2 3">
    <name type="scientific">Dryococelus australis</name>
    <dbReference type="NCBI Taxonomy" id="614101"/>
    <lineage>
        <taxon>Eukaryota</taxon>
        <taxon>Metazoa</taxon>
        <taxon>Ecdysozoa</taxon>
        <taxon>Arthropoda</taxon>
        <taxon>Hexapoda</taxon>
        <taxon>Insecta</taxon>
        <taxon>Pterygota</taxon>
        <taxon>Neoptera</taxon>
        <taxon>Polyneoptera</taxon>
        <taxon>Phasmatodea</taxon>
        <taxon>Verophasmatodea</taxon>
        <taxon>Anareolatae</taxon>
        <taxon>Phasmatidae</taxon>
        <taxon>Eurycanthinae</taxon>
        <taxon>Dryococelus</taxon>
    </lineage>
</organism>
<gene>
    <name evidence="2" type="ORF">PR048_004424</name>
</gene>
<reference evidence="2 3" key="1">
    <citation type="submission" date="2023-02" db="EMBL/GenBank/DDBJ databases">
        <title>LHISI_Scaffold_Assembly.</title>
        <authorList>
            <person name="Stuart O.P."/>
            <person name="Cleave R."/>
            <person name="Magrath M.J.L."/>
            <person name="Mikheyev A.S."/>
        </authorList>
    </citation>
    <scope>NUCLEOTIDE SEQUENCE [LARGE SCALE GENOMIC DNA]</scope>
    <source>
        <strain evidence="2">Daus_M_001</strain>
        <tissue evidence="2">Leg muscle</tissue>
    </source>
</reference>
<feature type="region of interest" description="Disordered" evidence="1">
    <location>
        <begin position="201"/>
        <end position="227"/>
    </location>
</feature>
<accession>A0ABQ9I5F1</accession>
<comment type="caution">
    <text evidence="2">The sequence shown here is derived from an EMBL/GenBank/DDBJ whole genome shotgun (WGS) entry which is preliminary data.</text>
</comment>
<feature type="compositionally biased region" description="Polar residues" evidence="1">
    <location>
        <begin position="208"/>
        <end position="222"/>
    </location>
</feature>
<name>A0ABQ9I5F1_9NEOP</name>
<evidence type="ECO:0000256" key="1">
    <source>
        <dbReference type="SAM" id="MobiDB-lite"/>
    </source>
</evidence>
<evidence type="ECO:0000313" key="2">
    <source>
        <dbReference type="EMBL" id="KAJ8891869.1"/>
    </source>
</evidence>
<dbReference type="EMBL" id="JARBHB010000002">
    <property type="protein sequence ID" value="KAJ8891869.1"/>
    <property type="molecule type" value="Genomic_DNA"/>
</dbReference>